<dbReference type="RefSeq" id="WP_379708646.1">
    <property type="nucleotide sequence ID" value="NZ_JBHSCZ010000002.1"/>
</dbReference>
<protein>
    <submittedName>
        <fullName evidence="1">Uncharacterized protein</fullName>
    </submittedName>
</protein>
<reference evidence="2" key="1">
    <citation type="journal article" date="2019" name="Int. J. Syst. Evol. Microbiol.">
        <title>The Global Catalogue of Microorganisms (GCM) 10K type strain sequencing project: providing services to taxonomists for standard genome sequencing and annotation.</title>
        <authorList>
            <consortium name="The Broad Institute Genomics Platform"/>
            <consortium name="The Broad Institute Genome Sequencing Center for Infectious Disease"/>
            <person name="Wu L."/>
            <person name="Ma J."/>
        </authorList>
    </citation>
    <scope>NUCLEOTIDE SEQUENCE [LARGE SCALE GENOMIC DNA]</scope>
    <source>
        <strain evidence="2">CECT 8289</strain>
    </source>
</reference>
<comment type="caution">
    <text evidence="1">The sequence shown here is derived from an EMBL/GenBank/DDBJ whole genome shotgun (WGS) entry which is preliminary data.</text>
</comment>
<proteinExistence type="predicted"/>
<dbReference type="Proteomes" id="UP001595907">
    <property type="component" value="Unassembled WGS sequence"/>
</dbReference>
<sequence length="351" mass="40404">MIIGVHILHQPQPYFVDTILQLAKQKPTDRFIIFCKQPLQQLPANCVQHIKVPSPQFYLSLQFWYAATLPRLIKQHGINVFITNANRLCVKTTAVQFLYVECNVDTTIQHFLGKYHFKKALATASKIFTNELFVQQQLCNNWKVNETQVTNIYHALPAAPLQQVSFTVAQQLKDSFTEGYDYFIYHVDETSSLHLITLLKAFSQFKKWQKSSIKLVLLLNGQQPERLINDFKNYKYRNDVFFIDEAVAMGSMLIPCAFAMLYFSNQFATNYAIAALQHHVPVIAEQNDVNNAFFKKAFLPTAIKEHDIADQLQAIYKDEAIREHLQQQAQQVLSVYNIDNAATNLYNAIST</sequence>
<name>A0ABV8QRD9_9BACT</name>
<dbReference type="SUPFAM" id="SSF53756">
    <property type="entry name" value="UDP-Glycosyltransferase/glycogen phosphorylase"/>
    <property type="match status" value="1"/>
</dbReference>
<keyword evidence="2" id="KW-1185">Reference proteome</keyword>
<dbReference type="EMBL" id="JBHSCZ010000002">
    <property type="protein sequence ID" value="MFC4262820.1"/>
    <property type="molecule type" value="Genomic_DNA"/>
</dbReference>
<dbReference type="Gene3D" id="3.40.50.2000">
    <property type="entry name" value="Glycogen Phosphorylase B"/>
    <property type="match status" value="1"/>
</dbReference>
<organism evidence="1 2">
    <name type="scientific">Ferruginibacter yonginensis</name>
    <dbReference type="NCBI Taxonomy" id="1310416"/>
    <lineage>
        <taxon>Bacteria</taxon>
        <taxon>Pseudomonadati</taxon>
        <taxon>Bacteroidota</taxon>
        <taxon>Chitinophagia</taxon>
        <taxon>Chitinophagales</taxon>
        <taxon>Chitinophagaceae</taxon>
        <taxon>Ferruginibacter</taxon>
    </lineage>
</organism>
<accession>A0ABV8QRD9</accession>
<evidence type="ECO:0000313" key="1">
    <source>
        <dbReference type="EMBL" id="MFC4262820.1"/>
    </source>
</evidence>
<evidence type="ECO:0000313" key="2">
    <source>
        <dbReference type="Proteomes" id="UP001595907"/>
    </source>
</evidence>
<gene>
    <name evidence="1" type="ORF">ACFOWM_08030</name>
</gene>